<dbReference type="SUPFAM" id="SSF53383">
    <property type="entry name" value="PLP-dependent transferases"/>
    <property type="match status" value="1"/>
</dbReference>
<keyword evidence="7" id="KW-0808">Transferase</keyword>
<keyword evidence="4" id="KW-0456">Lyase</keyword>
<dbReference type="EMBL" id="RJLN01000032">
    <property type="protein sequence ID" value="RNL98654.1"/>
    <property type="molecule type" value="Genomic_DNA"/>
</dbReference>
<dbReference type="Gene3D" id="3.90.1150.10">
    <property type="entry name" value="Aspartate Aminotransferase, domain 1"/>
    <property type="match status" value="1"/>
</dbReference>
<dbReference type="InterPro" id="IPR015424">
    <property type="entry name" value="PyrdxlP-dep_Trfase"/>
</dbReference>
<keyword evidence="7" id="KW-0032">Aminotransferase</keyword>
<dbReference type="GO" id="GO:0008483">
    <property type="term" value="F:transaminase activity"/>
    <property type="evidence" value="ECO:0007669"/>
    <property type="project" value="UniProtKB-KW"/>
</dbReference>
<dbReference type="EC" id="4.4.1.13" evidence="2"/>
<evidence type="ECO:0000259" key="6">
    <source>
        <dbReference type="Pfam" id="PF00155"/>
    </source>
</evidence>
<protein>
    <recommendedName>
        <fullName evidence="2">cysteine-S-conjugate beta-lyase</fullName>
        <ecNumber evidence="2">4.4.1.13</ecNumber>
    </recommendedName>
</protein>
<keyword evidence="3" id="KW-0663">Pyridoxal phosphate</keyword>
<evidence type="ECO:0000256" key="3">
    <source>
        <dbReference type="ARBA" id="ARBA00022898"/>
    </source>
</evidence>
<evidence type="ECO:0000256" key="4">
    <source>
        <dbReference type="ARBA" id="ARBA00023239"/>
    </source>
</evidence>
<dbReference type="PANTHER" id="PTHR43525:SF2">
    <property type="entry name" value="CYSTATHIONINE BETA-LYASE-RELATED"/>
    <property type="match status" value="1"/>
</dbReference>
<keyword evidence="8" id="KW-1185">Reference proteome</keyword>
<dbReference type="CDD" id="cd00609">
    <property type="entry name" value="AAT_like"/>
    <property type="match status" value="1"/>
</dbReference>
<evidence type="ECO:0000256" key="5">
    <source>
        <dbReference type="ARBA" id="ARBA00037974"/>
    </source>
</evidence>
<evidence type="ECO:0000313" key="8">
    <source>
        <dbReference type="Proteomes" id="UP000280698"/>
    </source>
</evidence>
<comment type="similarity">
    <text evidence="5">Belongs to the class-II pyridoxal-phosphate-dependent aminotransferase family. MalY/PatB cystathionine beta-lyase subfamily.</text>
</comment>
<feature type="domain" description="Aminotransferase class I/classII large" evidence="6">
    <location>
        <begin position="35"/>
        <end position="375"/>
    </location>
</feature>
<sequence>MIDPLPWPPLAELRRRTSLKWRRYPEDVLPMFVAEMDVAPAEPVVRALTEAIARGDTGYPNGPGYAEAFAGFAARRWGWAVRPEHTAMVPDVMLGIVEVLKLLTDDGDAVIVNPPVYPPFFMFVGHLGRRIVEAPLGPDGRLDPDALRAAFRTATAGGRRAAYLLCSPHNPTGTVHTRQELTEVAELAARHRVGVVVDEIHAPLVYPGVEFVPYLTVPGGEEGFAVVSASKAWNLAGLKAALAVAGPAAAGTLKRMPEEVGHGPSHLGILAHAAALTEGVGWLDRLLAGLDHNRRLLGELLAERFPEIGYRPPEGTYLAWLDCRALPVGDDPAAMFLDRGRVALNPGPEFGTGGAGHARFNLATAPEHLREAVRRMAAAVGR</sequence>
<dbReference type="InterPro" id="IPR004839">
    <property type="entry name" value="Aminotransferase_I/II_large"/>
</dbReference>
<dbReference type="InterPro" id="IPR015422">
    <property type="entry name" value="PyrdxlP-dep_Trfase_small"/>
</dbReference>
<dbReference type="Gene3D" id="3.40.640.10">
    <property type="entry name" value="Type I PLP-dependent aspartate aminotransferase-like (Major domain)"/>
    <property type="match status" value="1"/>
</dbReference>
<organism evidence="7 8">
    <name type="scientific">Micromonospora solifontis</name>
    <dbReference type="NCBI Taxonomy" id="2487138"/>
    <lineage>
        <taxon>Bacteria</taxon>
        <taxon>Bacillati</taxon>
        <taxon>Actinomycetota</taxon>
        <taxon>Actinomycetes</taxon>
        <taxon>Micromonosporales</taxon>
        <taxon>Micromonosporaceae</taxon>
        <taxon>Micromonospora</taxon>
    </lineage>
</organism>
<evidence type="ECO:0000256" key="1">
    <source>
        <dbReference type="ARBA" id="ARBA00001933"/>
    </source>
</evidence>
<evidence type="ECO:0000256" key="2">
    <source>
        <dbReference type="ARBA" id="ARBA00012224"/>
    </source>
</evidence>
<dbReference type="InterPro" id="IPR051798">
    <property type="entry name" value="Class-II_PLP-Dep_Aminotrans"/>
</dbReference>
<dbReference type="Proteomes" id="UP000280698">
    <property type="component" value="Unassembled WGS sequence"/>
</dbReference>
<name>A0ABX9WFI5_9ACTN</name>
<dbReference type="RefSeq" id="WP_123241305.1">
    <property type="nucleotide sequence ID" value="NZ_JAAHBY010000032.1"/>
</dbReference>
<comment type="caution">
    <text evidence="7">The sequence shown here is derived from an EMBL/GenBank/DDBJ whole genome shotgun (WGS) entry which is preliminary data.</text>
</comment>
<gene>
    <name evidence="7" type="ORF">EFE23_13700</name>
</gene>
<accession>A0ABX9WFI5</accession>
<dbReference type="PANTHER" id="PTHR43525">
    <property type="entry name" value="PROTEIN MALY"/>
    <property type="match status" value="1"/>
</dbReference>
<proteinExistence type="inferred from homology"/>
<dbReference type="Pfam" id="PF00155">
    <property type="entry name" value="Aminotran_1_2"/>
    <property type="match status" value="1"/>
</dbReference>
<evidence type="ECO:0000313" key="7">
    <source>
        <dbReference type="EMBL" id="RNL98654.1"/>
    </source>
</evidence>
<dbReference type="InterPro" id="IPR015421">
    <property type="entry name" value="PyrdxlP-dep_Trfase_major"/>
</dbReference>
<reference evidence="7 8" key="1">
    <citation type="submission" date="2018-11" db="EMBL/GenBank/DDBJ databases">
        <title>Micromonospora sp. PPF5-17, a new actinomycetes isolated from a hot spring soil.</title>
        <authorList>
            <person name="Thawai C."/>
        </authorList>
    </citation>
    <scope>NUCLEOTIDE SEQUENCE [LARGE SCALE GENOMIC DNA]</scope>
    <source>
        <strain evidence="7 8">PPF5-17</strain>
    </source>
</reference>
<comment type="cofactor">
    <cofactor evidence="1">
        <name>pyridoxal 5'-phosphate</name>
        <dbReference type="ChEBI" id="CHEBI:597326"/>
    </cofactor>
</comment>